<dbReference type="Proteomes" id="UP001147733">
    <property type="component" value="Unassembled WGS sequence"/>
</dbReference>
<name>A0A9W9NU80_PENCI</name>
<dbReference type="EMBL" id="JAPQKT010000007">
    <property type="protein sequence ID" value="KAJ5224754.1"/>
    <property type="molecule type" value="Genomic_DNA"/>
</dbReference>
<dbReference type="Gene3D" id="3.40.50.720">
    <property type="entry name" value="NAD(P)-binding Rossmann-like Domain"/>
    <property type="match status" value="1"/>
</dbReference>
<dbReference type="PANTHER" id="PTHR47706:SF9">
    <property type="entry name" value="NMRA-LIKE DOMAIN-CONTAINING PROTEIN-RELATED"/>
    <property type="match status" value="1"/>
</dbReference>
<evidence type="ECO:0000256" key="1">
    <source>
        <dbReference type="ARBA" id="ARBA00022857"/>
    </source>
</evidence>
<gene>
    <name evidence="3" type="ORF">N7469_008257</name>
</gene>
<keyword evidence="2" id="KW-0560">Oxidoreductase</keyword>
<organism evidence="3 4">
    <name type="scientific">Penicillium citrinum</name>
    <dbReference type="NCBI Taxonomy" id="5077"/>
    <lineage>
        <taxon>Eukaryota</taxon>
        <taxon>Fungi</taxon>
        <taxon>Dikarya</taxon>
        <taxon>Ascomycota</taxon>
        <taxon>Pezizomycotina</taxon>
        <taxon>Eurotiomycetes</taxon>
        <taxon>Eurotiomycetidae</taxon>
        <taxon>Eurotiales</taxon>
        <taxon>Aspergillaceae</taxon>
        <taxon>Penicillium</taxon>
    </lineage>
</organism>
<reference evidence="3" key="1">
    <citation type="submission" date="2022-11" db="EMBL/GenBank/DDBJ databases">
        <authorList>
            <person name="Petersen C."/>
        </authorList>
    </citation>
    <scope>NUCLEOTIDE SEQUENCE</scope>
    <source>
        <strain evidence="3">IBT 23319</strain>
    </source>
</reference>
<sequence length="202" mass="22642">MECHHHWHIEVLESPDSVLPRKIQVLGIKIHLVDLEDSSNLVSIITGFDTLINVIGPNDLVLEKKVLQPAKLAGIKGFVPCAFSTLAPPQGVTLLRDEREEIYNEIKSIVIDVDYEYPARYPIIPFGGIDSNLMPETKIYGDGTAPNILTNVPDIGRFVARIIQGDRTLNRYVYTYGDVLSQKEAIQIGKEIIGMKVERKHI</sequence>
<evidence type="ECO:0000256" key="2">
    <source>
        <dbReference type="ARBA" id="ARBA00023002"/>
    </source>
</evidence>
<evidence type="ECO:0008006" key="5">
    <source>
        <dbReference type="Google" id="ProtNLM"/>
    </source>
</evidence>
<reference evidence="3" key="2">
    <citation type="journal article" date="2023" name="IMA Fungus">
        <title>Comparative genomic study of the Penicillium genus elucidates a diverse pangenome and 15 lateral gene transfer events.</title>
        <authorList>
            <person name="Petersen C."/>
            <person name="Sorensen T."/>
            <person name="Nielsen M.R."/>
            <person name="Sondergaard T.E."/>
            <person name="Sorensen J.L."/>
            <person name="Fitzpatrick D.A."/>
            <person name="Frisvad J.C."/>
            <person name="Nielsen K.L."/>
        </authorList>
    </citation>
    <scope>NUCLEOTIDE SEQUENCE</scope>
    <source>
        <strain evidence="3">IBT 23319</strain>
    </source>
</reference>
<dbReference type="SUPFAM" id="SSF51735">
    <property type="entry name" value="NAD(P)-binding Rossmann-fold domains"/>
    <property type="match status" value="1"/>
</dbReference>
<dbReference type="OrthoDB" id="419598at2759"/>
<evidence type="ECO:0000313" key="4">
    <source>
        <dbReference type="Proteomes" id="UP001147733"/>
    </source>
</evidence>
<keyword evidence="4" id="KW-1185">Reference proteome</keyword>
<keyword evidence="1" id="KW-0521">NADP</keyword>
<accession>A0A9W9NU80</accession>
<protein>
    <recommendedName>
        <fullName evidence="5">NmrA-like domain-containing protein</fullName>
    </recommendedName>
</protein>
<comment type="caution">
    <text evidence="3">The sequence shown here is derived from an EMBL/GenBank/DDBJ whole genome shotgun (WGS) entry which is preliminary data.</text>
</comment>
<dbReference type="PANTHER" id="PTHR47706">
    <property type="entry name" value="NMRA-LIKE FAMILY PROTEIN"/>
    <property type="match status" value="1"/>
</dbReference>
<dbReference type="GeneID" id="81386342"/>
<dbReference type="GO" id="GO:0016491">
    <property type="term" value="F:oxidoreductase activity"/>
    <property type="evidence" value="ECO:0007669"/>
    <property type="project" value="UniProtKB-KW"/>
</dbReference>
<dbReference type="AlphaFoldDB" id="A0A9W9NU80"/>
<dbReference type="RefSeq" id="XP_056498726.1">
    <property type="nucleotide sequence ID" value="XM_056647175.1"/>
</dbReference>
<dbReference type="InterPro" id="IPR051609">
    <property type="entry name" value="NmrA/Isoflavone_reductase-like"/>
</dbReference>
<proteinExistence type="predicted"/>
<evidence type="ECO:0000313" key="3">
    <source>
        <dbReference type="EMBL" id="KAJ5224754.1"/>
    </source>
</evidence>
<dbReference type="InterPro" id="IPR036291">
    <property type="entry name" value="NAD(P)-bd_dom_sf"/>
</dbReference>